<reference evidence="2" key="1">
    <citation type="submission" date="2018-01" db="EMBL/GenBank/DDBJ databases">
        <authorList>
            <person name="Alioto T."/>
            <person name="Alioto T."/>
        </authorList>
    </citation>
    <scope>NUCLEOTIDE SEQUENCE [LARGE SCALE GENOMIC DNA]</scope>
</reference>
<proteinExistence type="predicted"/>
<dbReference type="Gene3D" id="1.10.490.10">
    <property type="entry name" value="Globins"/>
    <property type="match status" value="1"/>
</dbReference>
<dbReference type="SUPFAM" id="SSF46458">
    <property type="entry name" value="Globin-like"/>
    <property type="match status" value="1"/>
</dbReference>
<dbReference type="GO" id="GO:0020037">
    <property type="term" value="F:heme binding"/>
    <property type="evidence" value="ECO:0007669"/>
    <property type="project" value="InterPro"/>
</dbReference>
<dbReference type="Proteomes" id="UP000268350">
    <property type="component" value="Unassembled WGS sequence"/>
</dbReference>
<dbReference type="AlphaFoldDB" id="A0A3B0JDV1"/>
<protein>
    <submittedName>
        <fullName evidence="1">Uncharacterized protein</fullName>
    </submittedName>
</protein>
<evidence type="ECO:0000313" key="1">
    <source>
        <dbReference type="EMBL" id="SPP80255.1"/>
    </source>
</evidence>
<dbReference type="STRING" id="7266.A0A3B0JDV1"/>
<name>A0A3B0JDV1_DROGU</name>
<dbReference type="CDD" id="cd01040">
    <property type="entry name" value="Mb-like"/>
    <property type="match status" value="1"/>
</dbReference>
<evidence type="ECO:0000313" key="2">
    <source>
        <dbReference type="Proteomes" id="UP000268350"/>
    </source>
</evidence>
<dbReference type="InterPro" id="IPR044399">
    <property type="entry name" value="Mb-like_M"/>
</dbReference>
<dbReference type="GO" id="GO:0019825">
    <property type="term" value="F:oxygen binding"/>
    <property type="evidence" value="ECO:0007669"/>
    <property type="project" value="InterPro"/>
</dbReference>
<accession>A0A3B0JDV1</accession>
<gene>
    <name evidence="1" type="ORF">DGUA_6G005122</name>
</gene>
<dbReference type="InterPro" id="IPR009050">
    <property type="entry name" value="Globin-like_sf"/>
</dbReference>
<dbReference type="OMA" id="HGHATAM"/>
<dbReference type="EMBL" id="OUUW01000005">
    <property type="protein sequence ID" value="SPP80255.1"/>
    <property type="molecule type" value="Genomic_DNA"/>
</dbReference>
<sequence length="223" mass="25586">MDSQINIELPDEEERPSIILPVYPKPLAERDIGRRFDENGFTAVEKAALRNAWRFIEPFQRRYGQTTFYAFLTEHENLINSFRINNKIHLGKLHGHATAMMKLLSKLVHTLDESLQFRSSLDENLPFHLKSGIDIDYMKLLAVALKDYLLACPEIKNHNSCTLTTALEKLVTIVGEYAEADDARKKALSVYYRSTNSNPTPKNLRASRVHSVKEVKEVKKSLE</sequence>
<dbReference type="InterPro" id="IPR012292">
    <property type="entry name" value="Globin/Proto"/>
</dbReference>
<dbReference type="OrthoDB" id="7751476at2759"/>
<organism evidence="1 2">
    <name type="scientific">Drosophila guanche</name>
    <name type="common">Fruit fly</name>
    <dbReference type="NCBI Taxonomy" id="7266"/>
    <lineage>
        <taxon>Eukaryota</taxon>
        <taxon>Metazoa</taxon>
        <taxon>Ecdysozoa</taxon>
        <taxon>Arthropoda</taxon>
        <taxon>Hexapoda</taxon>
        <taxon>Insecta</taxon>
        <taxon>Pterygota</taxon>
        <taxon>Neoptera</taxon>
        <taxon>Endopterygota</taxon>
        <taxon>Diptera</taxon>
        <taxon>Brachycera</taxon>
        <taxon>Muscomorpha</taxon>
        <taxon>Ephydroidea</taxon>
        <taxon>Drosophilidae</taxon>
        <taxon>Drosophila</taxon>
        <taxon>Sophophora</taxon>
    </lineage>
</organism>
<keyword evidence="2" id="KW-1185">Reference proteome</keyword>